<keyword evidence="8" id="KW-1185">Reference proteome</keyword>
<evidence type="ECO:0000256" key="3">
    <source>
        <dbReference type="ARBA" id="ARBA00022578"/>
    </source>
</evidence>
<gene>
    <name evidence="7" type="ORF">CHRY9293_03002</name>
</gene>
<dbReference type="EMBL" id="CACVBR010000034">
    <property type="protein sequence ID" value="CAA7196935.1"/>
    <property type="molecule type" value="Genomic_DNA"/>
</dbReference>
<sequence>MLDAELDSNRDNEKHQKSISGNYRNGHGSKKIKSSFEECEIKVPRNDERSFEPVLVAKKAQNY</sequence>
<proteinExistence type="inferred from homology"/>
<evidence type="ECO:0000256" key="6">
    <source>
        <dbReference type="SAM" id="MobiDB-lite"/>
    </source>
</evidence>
<dbReference type="GO" id="GO:0004803">
    <property type="term" value="F:transposase activity"/>
    <property type="evidence" value="ECO:0007669"/>
    <property type="project" value="InterPro"/>
</dbReference>
<name>A0A6N4X9I1_9FLAO</name>
<evidence type="ECO:0000256" key="4">
    <source>
        <dbReference type="ARBA" id="ARBA00023125"/>
    </source>
</evidence>
<evidence type="ECO:0000256" key="2">
    <source>
        <dbReference type="ARBA" id="ARBA00010961"/>
    </source>
</evidence>
<keyword evidence="5" id="KW-0233">DNA recombination</keyword>
<dbReference type="Proteomes" id="UP000445144">
    <property type="component" value="Unassembled WGS sequence"/>
</dbReference>
<comment type="similarity">
    <text evidence="2">Belongs to the transposase mutator family.</text>
</comment>
<reference evidence="7 8" key="1">
    <citation type="submission" date="2020-01" db="EMBL/GenBank/DDBJ databases">
        <authorList>
            <person name="Rodrigo-Torres L."/>
            <person name="Arahal R. D."/>
            <person name="Lucena T."/>
        </authorList>
    </citation>
    <scope>NUCLEOTIDE SEQUENCE [LARGE SCALE GENOMIC DNA]</scope>
    <source>
        <strain evidence="7 8">CECT 9293</strain>
    </source>
</reference>
<dbReference type="AlphaFoldDB" id="A0A6N4X9I1"/>
<protein>
    <recommendedName>
        <fullName evidence="9">Mutator family transposase</fullName>
    </recommendedName>
</protein>
<keyword evidence="3" id="KW-0815">Transposition</keyword>
<accession>A0A6N4X9I1</accession>
<evidence type="ECO:0008006" key="9">
    <source>
        <dbReference type="Google" id="ProtNLM"/>
    </source>
</evidence>
<evidence type="ECO:0000256" key="1">
    <source>
        <dbReference type="ARBA" id="ARBA00002190"/>
    </source>
</evidence>
<dbReference type="Pfam" id="PF00872">
    <property type="entry name" value="Transposase_mut"/>
    <property type="match status" value="1"/>
</dbReference>
<feature type="compositionally biased region" description="Basic and acidic residues" evidence="6">
    <location>
        <begin position="7"/>
        <end position="16"/>
    </location>
</feature>
<organism evidence="7 8">
    <name type="scientific">Chryseobacterium potabilaquae</name>
    <dbReference type="NCBI Taxonomy" id="2675057"/>
    <lineage>
        <taxon>Bacteria</taxon>
        <taxon>Pseudomonadati</taxon>
        <taxon>Bacteroidota</taxon>
        <taxon>Flavobacteriia</taxon>
        <taxon>Flavobacteriales</taxon>
        <taxon>Weeksellaceae</taxon>
        <taxon>Chryseobacterium group</taxon>
        <taxon>Chryseobacterium</taxon>
    </lineage>
</organism>
<dbReference type="GO" id="GO:0003677">
    <property type="term" value="F:DNA binding"/>
    <property type="evidence" value="ECO:0007669"/>
    <property type="project" value="UniProtKB-KW"/>
</dbReference>
<evidence type="ECO:0000256" key="5">
    <source>
        <dbReference type="ARBA" id="ARBA00023172"/>
    </source>
</evidence>
<keyword evidence="4" id="KW-0238">DNA-binding</keyword>
<comment type="function">
    <text evidence="1">Required for the transposition of the insertion element.</text>
</comment>
<evidence type="ECO:0000313" key="8">
    <source>
        <dbReference type="Proteomes" id="UP000445144"/>
    </source>
</evidence>
<feature type="region of interest" description="Disordered" evidence="6">
    <location>
        <begin position="1"/>
        <end position="31"/>
    </location>
</feature>
<dbReference type="RefSeq" id="WP_238476830.1">
    <property type="nucleotide sequence ID" value="NZ_CACVBR010000034.1"/>
</dbReference>
<dbReference type="GO" id="GO:0006313">
    <property type="term" value="P:DNA transposition"/>
    <property type="evidence" value="ECO:0007669"/>
    <property type="project" value="InterPro"/>
</dbReference>
<dbReference type="InterPro" id="IPR001207">
    <property type="entry name" value="Transposase_mutator"/>
</dbReference>
<evidence type="ECO:0000313" key="7">
    <source>
        <dbReference type="EMBL" id="CAA7196935.1"/>
    </source>
</evidence>